<dbReference type="Proteomes" id="UP000827069">
    <property type="component" value="Chromosome"/>
</dbReference>
<keyword evidence="3" id="KW-1185">Reference proteome</keyword>
<dbReference type="GeneID" id="66212277"/>
<organism evidence="1 3">
    <name type="scientific">Acinetobacter septicus</name>
    <dbReference type="NCBI Taxonomy" id="465797"/>
    <lineage>
        <taxon>Bacteria</taxon>
        <taxon>Pseudomonadati</taxon>
        <taxon>Pseudomonadota</taxon>
        <taxon>Gammaproteobacteria</taxon>
        <taxon>Moraxellales</taxon>
        <taxon>Moraxellaceae</taxon>
        <taxon>Acinetobacter</taxon>
    </lineage>
</organism>
<evidence type="ECO:0000313" key="1">
    <source>
        <dbReference type="EMBL" id="QXZ23225.1"/>
    </source>
</evidence>
<protein>
    <submittedName>
        <fullName evidence="1">Uncharacterized protein</fullName>
    </submittedName>
</protein>
<accession>A0ABD7F401</accession>
<sequence>MSRRLVLKRTQGSKGSLALHDAITGELLASQQGLSIESHPNGYVELNVKFIIDGDRLRIVGDHEVTDTEAETTGTENTKTE</sequence>
<dbReference type="EMBL" id="CP079898">
    <property type="protein sequence ID" value="QXZ23272.1"/>
    <property type="molecule type" value="Genomic_DNA"/>
</dbReference>
<proteinExistence type="predicted"/>
<dbReference type="AlphaFoldDB" id="A0ABD7F401"/>
<gene>
    <name evidence="2" type="ORF">I6L31_00210</name>
    <name evidence="1" type="ORF">I6L31_16420</name>
</gene>
<dbReference type="EMBL" id="CP079898">
    <property type="protein sequence ID" value="QXZ23225.1"/>
    <property type="molecule type" value="Genomic_DNA"/>
</dbReference>
<evidence type="ECO:0000313" key="3">
    <source>
        <dbReference type="Proteomes" id="UP000827069"/>
    </source>
</evidence>
<name>A0ABD7F401_9GAMM</name>
<reference evidence="1 3" key="1">
    <citation type="submission" date="2021-07" db="EMBL/GenBank/DDBJ databases">
        <title>FDA dAtabase for Regulatory Grade micrObial Sequences (FDA-ARGOS): Supporting development and validation of Infectious Disease Dx tests.</title>
        <authorList>
            <person name="Sproer C."/>
            <person name="Gronow S."/>
            <person name="Severitt S."/>
            <person name="Schroder I."/>
            <person name="Tallon L."/>
            <person name="Sadzewicz L."/>
            <person name="Zhao X."/>
            <person name="Boylan J."/>
            <person name="Ott S."/>
            <person name="Bowen H."/>
            <person name="Vavikolanu K."/>
            <person name="Mehta A."/>
            <person name="Aluvathingal J."/>
            <person name="Nadendla S."/>
            <person name="Lowell S."/>
            <person name="Myers T."/>
            <person name="Yan Y."/>
        </authorList>
    </citation>
    <scope>NUCLEOTIDE SEQUENCE [LARGE SCALE GENOMIC DNA]</scope>
    <source>
        <strain evidence="1 3">FDAARGOS_1401</strain>
    </source>
</reference>
<evidence type="ECO:0000313" key="2">
    <source>
        <dbReference type="EMBL" id="QXZ23272.1"/>
    </source>
</evidence>
<dbReference type="RefSeq" id="WP_004997275.1">
    <property type="nucleotide sequence ID" value="NZ_CP079898.1"/>
</dbReference>